<evidence type="ECO:0000256" key="1">
    <source>
        <dbReference type="SAM" id="MobiDB-lite"/>
    </source>
</evidence>
<protein>
    <submittedName>
        <fullName evidence="2">Uncharacterized protein</fullName>
    </submittedName>
</protein>
<proteinExistence type="predicted"/>
<comment type="caution">
    <text evidence="2">The sequence shown here is derived from an EMBL/GenBank/DDBJ whole genome shotgun (WGS) entry which is preliminary data.</text>
</comment>
<dbReference type="AlphaFoldDB" id="A0A552J431"/>
<evidence type="ECO:0000313" key="2">
    <source>
        <dbReference type="EMBL" id="TRU90445.1"/>
    </source>
</evidence>
<feature type="region of interest" description="Disordered" evidence="1">
    <location>
        <begin position="43"/>
        <end position="63"/>
    </location>
</feature>
<name>A0A552J431_9CHRO</name>
<organism evidence="2 3">
    <name type="scientific">Microcystis novacekii Mn_MB_F_20050700_S1D</name>
    <dbReference type="NCBI Taxonomy" id="2486266"/>
    <lineage>
        <taxon>Bacteria</taxon>
        <taxon>Bacillati</taxon>
        <taxon>Cyanobacteriota</taxon>
        <taxon>Cyanophyceae</taxon>
        <taxon>Oscillatoriophycideae</taxon>
        <taxon>Chroococcales</taxon>
        <taxon>Microcystaceae</taxon>
        <taxon>Microcystis</taxon>
    </lineage>
</organism>
<gene>
    <name evidence="2" type="ORF">EWV54_06805</name>
</gene>
<accession>A0A552J431</accession>
<evidence type="ECO:0000313" key="3">
    <source>
        <dbReference type="Proteomes" id="UP000319191"/>
    </source>
</evidence>
<sequence>MTTLLYCILKSRFWQRIVMTSPPNLREEGDAFRINLSLSTQKPPQSNLTSCHGENAITGQGQF</sequence>
<dbReference type="Proteomes" id="UP000319191">
    <property type="component" value="Unassembled WGS sequence"/>
</dbReference>
<reference evidence="2 3" key="1">
    <citation type="submission" date="2019-01" db="EMBL/GenBank/DDBJ databases">
        <title>Coherence of Microcystis species and biogeography revealed through population genomics.</title>
        <authorList>
            <person name="Perez-Carrascal O.M."/>
            <person name="Terrat Y."/>
            <person name="Giani A."/>
            <person name="Fortin N."/>
            <person name="Tromas N."/>
            <person name="Shapiro B.J."/>
        </authorList>
    </citation>
    <scope>NUCLEOTIDE SEQUENCE [LARGE SCALE GENOMIC DNA]</scope>
    <source>
        <strain evidence="2">Mn_MB_F_20050700_S1D</strain>
    </source>
</reference>
<dbReference type="EMBL" id="SFAV01000085">
    <property type="protein sequence ID" value="TRU90445.1"/>
    <property type="molecule type" value="Genomic_DNA"/>
</dbReference>